<dbReference type="EMBL" id="JACRSZ010000001">
    <property type="protein sequence ID" value="MBC8571872.1"/>
    <property type="molecule type" value="Genomic_DNA"/>
</dbReference>
<keyword evidence="4" id="KW-1185">Reference proteome</keyword>
<organism evidence="3 4">
    <name type="scientific">Jingyaoa shaoxingensis</name>
    <dbReference type="NCBI Taxonomy" id="2763671"/>
    <lineage>
        <taxon>Bacteria</taxon>
        <taxon>Bacillati</taxon>
        <taxon>Bacillota</taxon>
        <taxon>Clostridia</taxon>
        <taxon>Lachnospirales</taxon>
        <taxon>Lachnospiraceae</taxon>
        <taxon>Jingyaoa</taxon>
    </lineage>
</organism>
<dbReference type="InterPro" id="IPR013489">
    <property type="entry name" value="CRISPR-assoc_prot_Csm6"/>
</dbReference>
<gene>
    <name evidence="3" type="ORF">H8716_02045</name>
</gene>
<feature type="domain" description="Csm6 HEPN" evidence="1">
    <location>
        <begin position="251"/>
        <end position="432"/>
    </location>
</feature>
<protein>
    <submittedName>
        <fullName evidence="3">CRISPR-associated protein Csm6</fullName>
    </submittedName>
</protein>
<evidence type="ECO:0000259" key="1">
    <source>
        <dbReference type="Pfam" id="PF09659"/>
    </source>
</evidence>
<dbReference type="InterPro" id="IPR053941">
    <property type="entry name" value="Csm6_HEPN"/>
</dbReference>
<sequence length="441" mass="51558">MGKKILFSPIGNTDPIKYFHDGSMLHIARVYQPDEIYLYLTKEMLVHHDKDNRYVRTVELLGEKLNHQFTVHIIRNEKMVNAHEYDVFYDEFHAILSEIEKGMDKDDILLVNMASGTPGMKSALVVMATLAEYRFLPIQVASPQRMSNLEFEERVEYDVETNWELDEDNKEEFQNRCKETICKNLMQMLKLDMIKKHVLAYDYHAAYEVAKELKDRVPDEALAILEAAVERVKLNQNRITQLDCKYHFSLFPVKEGSKQKIFEYALVLQLKLKREELADFLRGITPISDDLLEIIVENNCGIQLKNYCVLRKDALVWNQKKLENTQVDEILTKEFTNFRYDMVSSIHLKALIKNMSSDDVMKKKIASLVQVEQRVRNVAAHEIVSVTPEWIKERTGLKPQEIMDIIRFLCVKAGIGVKREDWDSYELMNDKIQERLLRSGS</sequence>
<name>A0ABR7N7R9_9FIRM</name>
<accession>A0ABR7N7R9</accession>
<dbReference type="NCBIfam" id="TIGR02672">
    <property type="entry name" value="cas_csm6"/>
    <property type="match status" value="1"/>
</dbReference>
<dbReference type="RefSeq" id="WP_249306865.1">
    <property type="nucleotide sequence ID" value="NZ_JACRSZ010000001.1"/>
</dbReference>
<evidence type="ECO:0000313" key="3">
    <source>
        <dbReference type="EMBL" id="MBC8571872.1"/>
    </source>
</evidence>
<dbReference type="Pfam" id="PF22208">
    <property type="entry name" value="Cas_Csm6_CARF"/>
    <property type="match status" value="1"/>
</dbReference>
<dbReference type="Pfam" id="PF09659">
    <property type="entry name" value="Cas_Csm6_HEPN"/>
    <property type="match status" value="1"/>
</dbReference>
<evidence type="ECO:0000313" key="4">
    <source>
        <dbReference type="Proteomes" id="UP000657421"/>
    </source>
</evidence>
<feature type="domain" description="Csm6 CARF" evidence="2">
    <location>
        <begin position="71"/>
        <end position="177"/>
    </location>
</feature>
<reference evidence="3 4" key="1">
    <citation type="submission" date="2020-08" db="EMBL/GenBank/DDBJ databases">
        <title>Genome public.</title>
        <authorList>
            <person name="Liu C."/>
            <person name="Sun Q."/>
        </authorList>
    </citation>
    <scope>NUCLEOTIDE SEQUENCE [LARGE SCALE GENOMIC DNA]</scope>
    <source>
        <strain evidence="3 4">NSJ-46</strain>
    </source>
</reference>
<dbReference type="Proteomes" id="UP000657421">
    <property type="component" value="Unassembled WGS sequence"/>
</dbReference>
<comment type="caution">
    <text evidence="3">The sequence shown here is derived from an EMBL/GenBank/DDBJ whole genome shotgun (WGS) entry which is preliminary data.</text>
</comment>
<proteinExistence type="predicted"/>
<dbReference type="InterPro" id="IPR053955">
    <property type="entry name" value="Csm6_CARF"/>
</dbReference>
<evidence type="ECO:0000259" key="2">
    <source>
        <dbReference type="Pfam" id="PF22208"/>
    </source>
</evidence>